<gene>
    <name evidence="2" type="ORF">M430DRAFT_50860</name>
</gene>
<dbReference type="Proteomes" id="UP000241818">
    <property type="component" value="Unassembled WGS sequence"/>
</dbReference>
<dbReference type="PANTHER" id="PTHR35910">
    <property type="entry name" value="2EXR DOMAIN-CONTAINING PROTEIN"/>
    <property type="match status" value="1"/>
</dbReference>
<evidence type="ECO:0000313" key="2">
    <source>
        <dbReference type="EMBL" id="PSS18872.1"/>
    </source>
</evidence>
<dbReference type="Pfam" id="PF20150">
    <property type="entry name" value="2EXR"/>
    <property type="match status" value="1"/>
</dbReference>
<organism evidence="2 3">
    <name type="scientific">Amorphotheca resinae ATCC 22711</name>
    <dbReference type="NCBI Taxonomy" id="857342"/>
    <lineage>
        <taxon>Eukaryota</taxon>
        <taxon>Fungi</taxon>
        <taxon>Dikarya</taxon>
        <taxon>Ascomycota</taxon>
        <taxon>Pezizomycotina</taxon>
        <taxon>Leotiomycetes</taxon>
        <taxon>Helotiales</taxon>
        <taxon>Amorphothecaceae</taxon>
        <taxon>Amorphotheca</taxon>
    </lineage>
</organism>
<name>A0A2T3B2S9_AMORE</name>
<accession>A0A2T3B2S9</accession>
<dbReference type="OrthoDB" id="3437257at2759"/>
<dbReference type="InterPro" id="IPR045518">
    <property type="entry name" value="2EXR"/>
</dbReference>
<dbReference type="RefSeq" id="XP_024721224.1">
    <property type="nucleotide sequence ID" value="XM_024868171.1"/>
</dbReference>
<evidence type="ECO:0000259" key="1">
    <source>
        <dbReference type="Pfam" id="PF20150"/>
    </source>
</evidence>
<sequence>MAAETFPLFTYLPAELRCRIWNLALPGPRIVYVQRRLTSGLDAVEGYTLASDDGPLEATYFISPSSSYPIASMTQTCKESRFVATKHYTLLFPASSTWFSFSADFLHLDFGRSPYVMDYDPRHFDRSIPQPPLTPANLKSSRYSCPAFDTRLATKVKNLAINNSSYMRAVPIRCIRGAALRGPTWWHRSWIASVEWKPLL</sequence>
<dbReference type="InParanoid" id="A0A2T3B2S9"/>
<proteinExistence type="predicted"/>
<dbReference type="PANTHER" id="PTHR35910:SF6">
    <property type="entry name" value="2EXR DOMAIN-CONTAINING PROTEIN"/>
    <property type="match status" value="1"/>
</dbReference>
<reference evidence="2 3" key="1">
    <citation type="journal article" date="2018" name="New Phytol.">
        <title>Comparative genomics and transcriptomics depict ericoid mycorrhizal fungi as versatile saprotrophs and plant mutualists.</title>
        <authorList>
            <person name="Martino E."/>
            <person name="Morin E."/>
            <person name="Grelet G.A."/>
            <person name="Kuo A."/>
            <person name="Kohler A."/>
            <person name="Daghino S."/>
            <person name="Barry K.W."/>
            <person name="Cichocki N."/>
            <person name="Clum A."/>
            <person name="Dockter R.B."/>
            <person name="Hainaut M."/>
            <person name="Kuo R.C."/>
            <person name="LaButti K."/>
            <person name="Lindahl B.D."/>
            <person name="Lindquist E.A."/>
            <person name="Lipzen A."/>
            <person name="Khouja H.R."/>
            <person name="Magnuson J."/>
            <person name="Murat C."/>
            <person name="Ohm R.A."/>
            <person name="Singer S.W."/>
            <person name="Spatafora J.W."/>
            <person name="Wang M."/>
            <person name="Veneault-Fourrey C."/>
            <person name="Henrissat B."/>
            <person name="Grigoriev I.V."/>
            <person name="Martin F.M."/>
            <person name="Perotto S."/>
        </authorList>
    </citation>
    <scope>NUCLEOTIDE SEQUENCE [LARGE SCALE GENOMIC DNA]</scope>
    <source>
        <strain evidence="2 3">ATCC 22711</strain>
    </source>
</reference>
<dbReference type="AlphaFoldDB" id="A0A2T3B2S9"/>
<feature type="domain" description="2EXR" evidence="1">
    <location>
        <begin position="6"/>
        <end position="106"/>
    </location>
</feature>
<keyword evidence="3" id="KW-1185">Reference proteome</keyword>
<dbReference type="GeneID" id="36576252"/>
<dbReference type="EMBL" id="KZ679011">
    <property type="protein sequence ID" value="PSS18872.1"/>
    <property type="molecule type" value="Genomic_DNA"/>
</dbReference>
<protein>
    <recommendedName>
        <fullName evidence="1">2EXR domain-containing protein</fullName>
    </recommendedName>
</protein>
<evidence type="ECO:0000313" key="3">
    <source>
        <dbReference type="Proteomes" id="UP000241818"/>
    </source>
</evidence>